<dbReference type="InterPro" id="IPR029063">
    <property type="entry name" value="SAM-dependent_MTases_sf"/>
</dbReference>
<keyword evidence="2" id="KW-1185">Reference proteome</keyword>
<proteinExistence type="predicted"/>
<dbReference type="OrthoDB" id="9791837at2"/>
<dbReference type="Pfam" id="PF13489">
    <property type="entry name" value="Methyltransf_23"/>
    <property type="match status" value="1"/>
</dbReference>
<sequence>MDNYQHVKSFYKSRYYTFGNSIQSLGWNSSKEQLKRFEALTKDFDKQLLKKESIVDFGCGLAHFLIWLQEKGYSNNYTGVDIIEEFLEQNRSRFPENQFLTSQNFFNNKKKYGFIFASGAFTIPWGQNHTEKIKSAIRKLFNKCIYGFSFNMLSFYSLFKNPQYCYFDPFAMDKYCDTLTSKHILDCNYLPGDFTICMWK</sequence>
<accession>R4KP53</accession>
<dbReference type="eggNOG" id="COG2226">
    <property type="taxonomic scope" value="Bacteria"/>
</dbReference>
<reference evidence="1 2" key="1">
    <citation type="submission" date="2012-01" db="EMBL/GenBank/DDBJ databases">
        <title>Complete sequence of Desulfotomaculum gibsoniae DSM 7213.</title>
        <authorList>
            <consortium name="US DOE Joint Genome Institute"/>
            <person name="Lucas S."/>
            <person name="Han J."/>
            <person name="Lapidus A."/>
            <person name="Cheng J.-F."/>
            <person name="Goodwin L."/>
            <person name="Pitluck S."/>
            <person name="Peters L."/>
            <person name="Ovchinnikova G."/>
            <person name="Teshima H."/>
            <person name="Detter J.C."/>
            <person name="Han C."/>
            <person name="Tapia R."/>
            <person name="Land M."/>
            <person name="Hauser L."/>
            <person name="Kyrpides N."/>
            <person name="Ivanova N."/>
            <person name="Pagani I."/>
            <person name="Parshina S."/>
            <person name="Plugge C."/>
            <person name="Muyzer G."/>
            <person name="Kuever J."/>
            <person name="Ivanova A."/>
            <person name="Nazina T."/>
            <person name="Klenk H.-P."/>
            <person name="Brambilla E."/>
            <person name="Spring S."/>
            <person name="Stams A.F."/>
            <person name="Woyke T."/>
        </authorList>
    </citation>
    <scope>NUCLEOTIDE SEQUENCE [LARGE SCALE GENOMIC DNA]</scope>
    <source>
        <strain evidence="1 2">DSM 7213</strain>
    </source>
</reference>
<evidence type="ECO:0000313" key="1">
    <source>
        <dbReference type="EMBL" id="AGL02350.1"/>
    </source>
</evidence>
<dbReference type="EMBL" id="CP003273">
    <property type="protein sequence ID" value="AGL02350.1"/>
    <property type="molecule type" value="Genomic_DNA"/>
</dbReference>
<evidence type="ECO:0000313" key="2">
    <source>
        <dbReference type="Proteomes" id="UP000013520"/>
    </source>
</evidence>
<dbReference type="AlphaFoldDB" id="R4KP53"/>
<dbReference type="RefSeq" id="WP_006520789.1">
    <property type="nucleotide sequence ID" value="NC_021184.1"/>
</dbReference>
<gene>
    <name evidence="1" type="ORF">Desgi_2963</name>
</gene>
<dbReference type="Gene3D" id="3.40.50.150">
    <property type="entry name" value="Vaccinia Virus protein VP39"/>
    <property type="match status" value="1"/>
</dbReference>
<dbReference type="HOGENOM" id="CLU_099766_0_0_9"/>
<organism evidence="1 2">
    <name type="scientific">Desulfoscipio gibsoniae DSM 7213</name>
    <dbReference type="NCBI Taxonomy" id="767817"/>
    <lineage>
        <taxon>Bacteria</taxon>
        <taxon>Bacillati</taxon>
        <taxon>Bacillota</taxon>
        <taxon>Clostridia</taxon>
        <taxon>Eubacteriales</taxon>
        <taxon>Desulfallaceae</taxon>
        <taxon>Desulfoscipio</taxon>
    </lineage>
</organism>
<evidence type="ECO:0008006" key="3">
    <source>
        <dbReference type="Google" id="ProtNLM"/>
    </source>
</evidence>
<name>R4KP53_9FIRM</name>
<dbReference type="SUPFAM" id="SSF53335">
    <property type="entry name" value="S-adenosyl-L-methionine-dependent methyltransferases"/>
    <property type="match status" value="1"/>
</dbReference>
<dbReference type="Proteomes" id="UP000013520">
    <property type="component" value="Chromosome"/>
</dbReference>
<dbReference type="STRING" id="767817.Desgi_2963"/>
<dbReference type="KEGG" id="dgi:Desgi_2963"/>
<protein>
    <recommendedName>
        <fullName evidence="3">Methyltransferase family protein</fullName>
    </recommendedName>
</protein>